<evidence type="ECO:0000313" key="2">
    <source>
        <dbReference type="Proteomes" id="UP000605986"/>
    </source>
</evidence>
<protein>
    <submittedName>
        <fullName evidence="1">Uncharacterized protein</fullName>
    </submittedName>
</protein>
<organism evidence="1 2">
    <name type="scientific">Fusarium austroafricanum</name>
    <dbReference type="NCBI Taxonomy" id="2364996"/>
    <lineage>
        <taxon>Eukaryota</taxon>
        <taxon>Fungi</taxon>
        <taxon>Dikarya</taxon>
        <taxon>Ascomycota</taxon>
        <taxon>Pezizomycotina</taxon>
        <taxon>Sordariomycetes</taxon>
        <taxon>Hypocreomycetidae</taxon>
        <taxon>Hypocreales</taxon>
        <taxon>Nectriaceae</taxon>
        <taxon>Fusarium</taxon>
        <taxon>Fusarium concolor species complex</taxon>
    </lineage>
</organism>
<gene>
    <name evidence="1" type="ORF">F53441_4969</name>
</gene>
<name>A0A8H4P8T2_9HYPO</name>
<dbReference type="EMBL" id="JAADJG010000197">
    <property type="protein sequence ID" value="KAF4452132.1"/>
    <property type="molecule type" value="Genomic_DNA"/>
</dbReference>
<comment type="caution">
    <text evidence="1">The sequence shown here is derived from an EMBL/GenBank/DDBJ whole genome shotgun (WGS) entry which is preliminary data.</text>
</comment>
<keyword evidence="2" id="KW-1185">Reference proteome</keyword>
<evidence type="ECO:0000313" key="1">
    <source>
        <dbReference type="EMBL" id="KAF4452132.1"/>
    </source>
</evidence>
<dbReference type="Proteomes" id="UP000605986">
    <property type="component" value="Unassembled WGS sequence"/>
</dbReference>
<proteinExistence type="predicted"/>
<reference evidence="1" key="1">
    <citation type="submission" date="2020-01" db="EMBL/GenBank/DDBJ databases">
        <title>Identification and distribution of gene clusters putatively required for synthesis of sphingolipid metabolism inhibitors in phylogenetically diverse species of the filamentous fungus Fusarium.</title>
        <authorList>
            <person name="Kim H.-S."/>
            <person name="Busman M."/>
            <person name="Brown D.W."/>
            <person name="Divon H."/>
            <person name="Uhlig S."/>
            <person name="Proctor R.H."/>
        </authorList>
    </citation>
    <scope>NUCLEOTIDE SEQUENCE</scope>
    <source>
        <strain evidence="1">NRRL 53441</strain>
    </source>
</reference>
<dbReference type="AlphaFoldDB" id="A0A8H4P8T2"/>
<dbReference type="OrthoDB" id="5343483at2759"/>
<sequence>MDMAATVKYLPSHEAPSIHTLRVQNPGFAPHPVFWTSKDLSIAKCNFKETKDNVGNQVSLGAHNDLRTVLAKNLATHIASTEFEFIKAFKSVDAAHQLVREGSPLVGVKGGSPAFYFARRHIHQTETRLYLINKDVPGDRVPLIGYYLYNVDMLRRKRLKPRPGPNGHYNEPVQRKSDIRLRRMTPNDWRQDPYMVCLLISMGHLQWALTTGDSSLAHLLVTNLTDTTHAYIYKANIPPALFKCLDDPTRSMGDFDFPTIHYTKVSFEPYETFSDRILHHLVGAEFLSDFGSGAAGAA</sequence>
<accession>A0A8H4P8T2</accession>